<dbReference type="AlphaFoldDB" id="A0A844Z767"/>
<feature type="region of interest" description="Disordered" evidence="1">
    <location>
        <begin position="121"/>
        <end position="152"/>
    </location>
</feature>
<comment type="caution">
    <text evidence="2">The sequence shown here is derived from an EMBL/GenBank/DDBJ whole genome shotgun (WGS) entry which is preliminary data.</text>
</comment>
<organism evidence="2 3">
    <name type="scientific">Parapontixanthobacter aurantiacus</name>
    <dbReference type="NCBI Taxonomy" id="1463599"/>
    <lineage>
        <taxon>Bacteria</taxon>
        <taxon>Pseudomonadati</taxon>
        <taxon>Pseudomonadota</taxon>
        <taxon>Alphaproteobacteria</taxon>
        <taxon>Sphingomonadales</taxon>
        <taxon>Erythrobacteraceae</taxon>
        <taxon>Parapontixanthobacter</taxon>
    </lineage>
</organism>
<accession>A0A844Z767</accession>
<proteinExistence type="predicted"/>
<keyword evidence="3" id="KW-1185">Reference proteome</keyword>
<dbReference type="EMBL" id="WTYW01000001">
    <property type="protein sequence ID" value="MXO84471.1"/>
    <property type="molecule type" value="Genomic_DNA"/>
</dbReference>
<name>A0A844Z767_9SPHN</name>
<evidence type="ECO:0000313" key="2">
    <source>
        <dbReference type="EMBL" id="MXO84471.1"/>
    </source>
</evidence>
<dbReference type="RefSeq" id="WP_160681044.1">
    <property type="nucleotide sequence ID" value="NZ_WTYW01000001.1"/>
</dbReference>
<protein>
    <submittedName>
        <fullName evidence="2">Uncharacterized protein</fullName>
    </submittedName>
</protein>
<dbReference type="Proteomes" id="UP000433104">
    <property type="component" value="Unassembled WGS sequence"/>
</dbReference>
<feature type="compositionally biased region" description="Low complexity" evidence="1">
    <location>
        <begin position="126"/>
        <end position="152"/>
    </location>
</feature>
<evidence type="ECO:0000256" key="1">
    <source>
        <dbReference type="SAM" id="MobiDB-lite"/>
    </source>
</evidence>
<dbReference type="OrthoDB" id="7391871at2"/>
<reference evidence="2 3" key="1">
    <citation type="submission" date="2019-12" db="EMBL/GenBank/DDBJ databases">
        <title>Genomic-based taxomic classification of the family Erythrobacteraceae.</title>
        <authorList>
            <person name="Xu L."/>
        </authorList>
    </citation>
    <scope>NUCLEOTIDE SEQUENCE [LARGE SCALE GENOMIC DNA]</scope>
    <source>
        <strain evidence="2 3">MCCC 1A09962</strain>
    </source>
</reference>
<sequence>MISKYNPKAGIADFWHEFRRPNPYRWPILIASMCMTGTLIWLVGHEELRGPPARPEVTYISTFAEGRSEEEIIANIEANQARQDALRAEAERRAERQRELYRTLGRATGIDVDAMEAEIEAERAAEAASENDAAANAGDAAAGSVAPDGGAQ</sequence>
<gene>
    <name evidence="2" type="ORF">GRI38_00265</name>
</gene>
<evidence type="ECO:0000313" key="3">
    <source>
        <dbReference type="Proteomes" id="UP000433104"/>
    </source>
</evidence>